<feature type="transmembrane region" description="Helical" evidence="1">
    <location>
        <begin position="608"/>
        <end position="630"/>
    </location>
</feature>
<evidence type="ECO:0000313" key="3">
    <source>
        <dbReference type="Proteomes" id="UP001215598"/>
    </source>
</evidence>
<protein>
    <submittedName>
        <fullName evidence="2">Uncharacterized protein</fullName>
    </submittedName>
</protein>
<accession>A0AAD7MMN0</accession>
<gene>
    <name evidence="2" type="ORF">B0H16DRAFT_1597524</name>
</gene>
<reference evidence="2" key="1">
    <citation type="submission" date="2023-03" db="EMBL/GenBank/DDBJ databases">
        <title>Massive genome expansion in bonnet fungi (Mycena s.s.) driven by repeated elements and novel gene families across ecological guilds.</title>
        <authorList>
            <consortium name="Lawrence Berkeley National Laboratory"/>
            <person name="Harder C.B."/>
            <person name="Miyauchi S."/>
            <person name="Viragh M."/>
            <person name="Kuo A."/>
            <person name="Thoen E."/>
            <person name="Andreopoulos B."/>
            <person name="Lu D."/>
            <person name="Skrede I."/>
            <person name="Drula E."/>
            <person name="Henrissat B."/>
            <person name="Morin E."/>
            <person name="Kohler A."/>
            <person name="Barry K."/>
            <person name="LaButti K."/>
            <person name="Morin E."/>
            <person name="Salamov A."/>
            <person name="Lipzen A."/>
            <person name="Mereny Z."/>
            <person name="Hegedus B."/>
            <person name="Baldrian P."/>
            <person name="Stursova M."/>
            <person name="Weitz H."/>
            <person name="Taylor A."/>
            <person name="Grigoriev I.V."/>
            <person name="Nagy L.G."/>
            <person name="Martin F."/>
            <person name="Kauserud H."/>
        </authorList>
    </citation>
    <scope>NUCLEOTIDE SEQUENCE</scope>
    <source>
        <strain evidence="2">CBHHK182m</strain>
    </source>
</reference>
<keyword evidence="1" id="KW-0472">Membrane</keyword>
<feature type="transmembrane region" description="Helical" evidence="1">
    <location>
        <begin position="216"/>
        <end position="239"/>
    </location>
</feature>
<keyword evidence="3" id="KW-1185">Reference proteome</keyword>
<feature type="transmembrane region" description="Helical" evidence="1">
    <location>
        <begin position="6"/>
        <end position="22"/>
    </location>
</feature>
<feature type="transmembrane region" description="Helical" evidence="1">
    <location>
        <begin position="149"/>
        <end position="169"/>
    </location>
</feature>
<name>A0AAD7MMN0_9AGAR</name>
<sequence length="693" mass="75101">MEDGWPACPVSCLYLACYLSFYSKKKRKLSPSGGISAKYPSTPRFHLSIYRSRFGSIPSEMRSTTSLQDEHAEGILPGPVASLLPATSDGIEVPDRPRFRPSPSKALRLLSLILHVTMIVLHLVLLAVWSRRLEHRLIFQLEYQTTTKFFITAIATAFGTIYSALLVLVTQTLCMKRSLQMDRTLTAIHDNAAAWAGIGSAALQLWRQKAVPATTIGLLSTLLYLGNIMLLHITIPGLFSLETFNSSQSVPVVTQSLPAYNWTSDSDGIAIQAPLAGYAQGSLYFLPSILGSTASIGLHDGTLYDVPGANNGTGAMFVNATGFNITCGLPTQVDVKFSWTPTEFSANTSVWLLSLDGDNYTSHDYEIFTTQPGMISTALSADGPSNAIVLYSTVPIIDTNQRNGFWVQLTPPMNNSLSSIQVLKCWQSLVVQTAVVDAQSGKFFSVSPEIRKTTSSWSPYSGPGDIREPHSGKTKTGNLYIDAWATWYTTMPTNGAGVALDANPAQESDLASVADVFLMQNLNLRPSDYNGISSNPVALHDLENALSILVASMFWTLGHIPPTLGQTGVTASGNGPWYTQVAGPFEPPFFLEGNATATETFALARLNLSVIAVAAGLAVSIALTVLSLAFSFSRKEATNQEVPINGTGILHAIWLFRNNPELETLLPQAENPTDENLRQMGMVGRMRLRKASF</sequence>
<comment type="caution">
    <text evidence="2">The sequence shown here is derived from an EMBL/GenBank/DDBJ whole genome shotgun (WGS) entry which is preliminary data.</text>
</comment>
<evidence type="ECO:0000313" key="2">
    <source>
        <dbReference type="EMBL" id="KAJ7724021.1"/>
    </source>
</evidence>
<dbReference type="EMBL" id="JARKIB010000206">
    <property type="protein sequence ID" value="KAJ7724021.1"/>
    <property type="molecule type" value="Genomic_DNA"/>
</dbReference>
<dbReference type="Proteomes" id="UP001215598">
    <property type="component" value="Unassembled WGS sequence"/>
</dbReference>
<keyword evidence="1" id="KW-1133">Transmembrane helix</keyword>
<organism evidence="2 3">
    <name type="scientific">Mycena metata</name>
    <dbReference type="NCBI Taxonomy" id="1033252"/>
    <lineage>
        <taxon>Eukaryota</taxon>
        <taxon>Fungi</taxon>
        <taxon>Dikarya</taxon>
        <taxon>Basidiomycota</taxon>
        <taxon>Agaricomycotina</taxon>
        <taxon>Agaricomycetes</taxon>
        <taxon>Agaricomycetidae</taxon>
        <taxon>Agaricales</taxon>
        <taxon>Marasmiineae</taxon>
        <taxon>Mycenaceae</taxon>
        <taxon>Mycena</taxon>
    </lineage>
</organism>
<dbReference type="AlphaFoldDB" id="A0AAD7MMN0"/>
<feature type="transmembrane region" description="Helical" evidence="1">
    <location>
        <begin position="106"/>
        <end position="129"/>
    </location>
</feature>
<evidence type="ECO:0000256" key="1">
    <source>
        <dbReference type="SAM" id="Phobius"/>
    </source>
</evidence>
<proteinExistence type="predicted"/>
<keyword evidence="1" id="KW-0812">Transmembrane</keyword>